<evidence type="ECO:0000256" key="9">
    <source>
        <dbReference type="ARBA" id="ARBA00023136"/>
    </source>
</evidence>
<keyword evidence="9 11" id="KW-0472">Membrane</keyword>
<accession>A0ABU0JGW4</accession>
<feature type="region of interest" description="Disordered" evidence="10">
    <location>
        <begin position="133"/>
        <end position="157"/>
    </location>
</feature>
<gene>
    <name evidence="13" type="ORF">QO011_006568</name>
</gene>
<keyword evidence="7 11" id="KW-0812">Transmembrane</keyword>
<dbReference type="PROSITE" id="PS00409">
    <property type="entry name" value="PROKAR_NTER_METHYL"/>
    <property type="match status" value="1"/>
</dbReference>
<dbReference type="EMBL" id="JAUSVX010000017">
    <property type="protein sequence ID" value="MDQ0473532.1"/>
    <property type="molecule type" value="Genomic_DNA"/>
</dbReference>
<keyword evidence="6" id="KW-0997">Cell inner membrane</keyword>
<dbReference type="InterPro" id="IPR013545">
    <property type="entry name" value="T2SS_protein-GspG_C"/>
</dbReference>
<dbReference type="InterPro" id="IPR012902">
    <property type="entry name" value="N_methyl_site"/>
</dbReference>
<evidence type="ECO:0000256" key="6">
    <source>
        <dbReference type="ARBA" id="ARBA00022519"/>
    </source>
</evidence>
<reference evidence="13 14" key="1">
    <citation type="submission" date="2023-07" db="EMBL/GenBank/DDBJ databases">
        <title>Genomic Encyclopedia of Type Strains, Phase IV (KMG-IV): sequencing the most valuable type-strain genomes for metagenomic binning, comparative biology and taxonomic classification.</title>
        <authorList>
            <person name="Goeker M."/>
        </authorList>
    </citation>
    <scope>NUCLEOTIDE SEQUENCE [LARGE SCALE GENOMIC DNA]</scope>
    <source>
        <strain evidence="13 14">DSM 19619</strain>
    </source>
</reference>
<comment type="caution">
    <text evidence="13">The sequence shown here is derived from an EMBL/GenBank/DDBJ whole genome shotgun (WGS) entry which is preliminary data.</text>
</comment>
<keyword evidence="5" id="KW-0488">Methylation</keyword>
<dbReference type="Pfam" id="PF08334">
    <property type="entry name" value="T2SSG"/>
    <property type="match status" value="1"/>
</dbReference>
<evidence type="ECO:0000256" key="10">
    <source>
        <dbReference type="SAM" id="MobiDB-lite"/>
    </source>
</evidence>
<evidence type="ECO:0000313" key="14">
    <source>
        <dbReference type="Proteomes" id="UP001242480"/>
    </source>
</evidence>
<evidence type="ECO:0000256" key="11">
    <source>
        <dbReference type="SAM" id="Phobius"/>
    </source>
</evidence>
<organism evidence="13 14">
    <name type="scientific">Labrys wisconsinensis</name>
    <dbReference type="NCBI Taxonomy" id="425677"/>
    <lineage>
        <taxon>Bacteria</taxon>
        <taxon>Pseudomonadati</taxon>
        <taxon>Pseudomonadota</taxon>
        <taxon>Alphaproteobacteria</taxon>
        <taxon>Hyphomicrobiales</taxon>
        <taxon>Xanthobacteraceae</taxon>
        <taxon>Labrys</taxon>
    </lineage>
</organism>
<dbReference type="PRINTS" id="PR00813">
    <property type="entry name" value="BCTERIALGSPG"/>
</dbReference>
<evidence type="ECO:0000256" key="5">
    <source>
        <dbReference type="ARBA" id="ARBA00022481"/>
    </source>
</evidence>
<evidence type="ECO:0000256" key="4">
    <source>
        <dbReference type="ARBA" id="ARBA00022475"/>
    </source>
</evidence>
<evidence type="ECO:0000256" key="1">
    <source>
        <dbReference type="ARBA" id="ARBA00004377"/>
    </source>
</evidence>
<name>A0ABU0JGW4_9HYPH</name>
<evidence type="ECO:0000256" key="8">
    <source>
        <dbReference type="ARBA" id="ARBA00022989"/>
    </source>
</evidence>
<keyword evidence="8 11" id="KW-1133">Transmembrane helix</keyword>
<proteinExistence type="inferred from homology"/>
<dbReference type="NCBIfam" id="TIGR01710">
    <property type="entry name" value="typeII_sec_gspG"/>
    <property type="match status" value="1"/>
</dbReference>
<keyword evidence="4" id="KW-1003">Cell membrane</keyword>
<dbReference type="InterPro" id="IPR010054">
    <property type="entry name" value="Type2_sec_GspG"/>
</dbReference>
<feature type="transmembrane region" description="Helical" evidence="11">
    <location>
        <begin position="30"/>
        <end position="52"/>
    </location>
</feature>
<evidence type="ECO:0000256" key="3">
    <source>
        <dbReference type="ARBA" id="ARBA00020042"/>
    </source>
</evidence>
<protein>
    <recommendedName>
        <fullName evidence="3">Type II secretion system core protein G</fullName>
    </recommendedName>
</protein>
<dbReference type="InterPro" id="IPR045584">
    <property type="entry name" value="Pilin-like"/>
</dbReference>
<dbReference type="SUPFAM" id="SSF54523">
    <property type="entry name" value="Pili subunits"/>
    <property type="match status" value="1"/>
</dbReference>
<evidence type="ECO:0000256" key="7">
    <source>
        <dbReference type="ARBA" id="ARBA00022692"/>
    </source>
</evidence>
<sequence length="157" mass="16808">MIPLLPMPMSRGTSAGRGLAPDAGLTLIELLVVLVILGLIATIGGIQVVNYLGRARADTARLQIEDLSSAIDLFRIDIGRPPTPEEGLAALVDQPAQLTTWRGPYLRKRASLADPWARPWIYRSPAGDAPFEIVSLGADGKPGGDGDDRDISSNDRR</sequence>
<comment type="similarity">
    <text evidence="2">Belongs to the GSP G family.</text>
</comment>
<evidence type="ECO:0000259" key="12">
    <source>
        <dbReference type="Pfam" id="PF08334"/>
    </source>
</evidence>
<dbReference type="Pfam" id="PF07963">
    <property type="entry name" value="N_methyl"/>
    <property type="match status" value="1"/>
</dbReference>
<feature type="domain" description="Type II secretion system protein GspG C-terminal" evidence="12">
    <location>
        <begin position="47"/>
        <end position="153"/>
    </location>
</feature>
<comment type="subcellular location">
    <subcellularLocation>
        <location evidence="1">Cell inner membrane</location>
        <topology evidence="1">Single-pass membrane protein</topology>
    </subcellularLocation>
</comment>
<evidence type="ECO:0000313" key="13">
    <source>
        <dbReference type="EMBL" id="MDQ0473532.1"/>
    </source>
</evidence>
<dbReference type="Proteomes" id="UP001242480">
    <property type="component" value="Unassembled WGS sequence"/>
</dbReference>
<dbReference type="NCBIfam" id="TIGR02532">
    <property type="entry name" value="IV_pilin_GFxxxE"/>
    <property type="match status" value="1"/>
</dbReference>
<dbReference type="InterPro" id="IPR000983">
    <property type="entry name" value="Bac_GSPG_pilin"/>
</dbReference>
<keyword evidence="14" id="KW-1185">Reference proteome</keyword>
<evidence type="ECO:0000256" key="2">
    <source>
        <dbReference type="ARBA" id="ARBA00009984"/>
    </source>
</evidence>
<dbReference type="Gene3D" id="3.30.700.10">
    <property type="entry name" value="Glycoprotein, Type 4 Pilin"/>
    <property type="match status" value="1"/>
</dbReference>
<feature type="compositionally biased region" description="Basic and acidic residues" evidence="10">
    <location>
        <begin position="142"/>
        <end position="157"/>
    </location>
</feature>